<organism evidence="1 2">
    <name type="scientific">Streptomyces chattanoogensis</name>
    <dbReference type="NCBI Taxonomy" id="66876"/>
    <lineage>
        <taxon>Bacteria</taxon>
        <taxon>Bacillati</taxon>
        <taxon>Actinomycetota</taxon>
        <taxon>Actinomycetes</taxon>
        <taxon>Kitasatosporales</taxon>
        <taxon>Streptomycetaceae</taxon>
        <taxon>Streptomyces</taxon>
    </lineage>
</organism>
<evidence type="ECO:0000313" key="2">
    <source>
        <dbReference type="Proteomes" id="UP000037982"/>
    </source>
</evidence>
<evidence type="ECO:0000313" key="1">
    <source>
        <dbReference type="EMBL" id="KPC60281.1"/>
    </source>
</evidence>
<proteinExistence type="predicted"/>
<reference evidence="2" key="1">
    <citation type="submission" date="2015-07" db="EMBL/GenBank/DDBJ databases">
        <authorList>
            <person name="Ju K.-S."/>
            <person name="Doroghazi J.R."/>
            <person name="Metcalf W.W."/>
        </authorList>
    </citation>
    <scope>NUCLEOTIDE SEQUENCE [LARGE SCALE GENOMIC DNA]</scope>
    <source>
        <strain evidence="2">NRRL ISP-5002</strain>
    </source>
</reference>
<dbReference type="AlphaFoldDB" id="A0A0N0GWL8"/>
<evidence type="ECO:0008006" key="3">
    <source>
        <dbReference type="Google" id="ProtNLM"/>
    </source>
</evidence>
<sequence>MAASFTSGTPFTVTVESLEAKGFGMQLGLSTGTGRPAVLTRWPVAEVSGLCQSVTVGLPLVGPTTMVLTARTVHATDLVIDAYHASGTLNLRRLVIGPTRGTTGYHSEDALLKNITLRAGSATAGTFALTGVGLDVRPGSAPCRLPNGGAGKGMRESG</sequence>
<dbReference type="InterPro" id="IPR046198">
    <property type="entry name" value="DUF6230"/>
</dbReference>
<dbReference type="PATRIC" id="fig|66876.3.peg.6674"/>
<dbReference type="Proteomes" id="UP000037982">
    <property type="component" value="Unassembled WGS sequence"/>
</dbReference>
<protein>
    <recommendedName>
        <fullName evidence="3">Cholesterol esterase</fullName>
    </recommendedName>
</protein>
<accession>A0A0N0GWL8</accession>
<dbReference type="EMBL" id="LGKG01000163">
    <property type="protein sequence ID" value="KPC60281.1"/>
    <property type="molecule type" value="Genomic_DNA"/>
</dbReference>
<comment type="caution">
    <text evidence="1">The sequence shown here is derived from an EMBL/GenBank/DDBJ whole genome shotgun (WGS) entry which is preliminary data.</text>
</comment>
<dbReference type="Pfam" id="PF19741">
    <property type="entry name" value="DUF6230"/>
    <property type="match status" value="1"/>
</dbReference>
<keyword evidence="2" id="KW-1185">Reference proteome</keyword>
<gene>
    <name evidence="1" type="ORF">ADL29_30325</name>
</gene>
<name>A0A0N0GWL8_9ACTN</name>